<keyword evidence="5" id="KW-1185">Reference proteome</keyword>
<name>A0A8H6Y4F5_9AGAR</name>
<sequence>MTRILARWPGMASFLQTHATRCTGLSFRNGQTSEPAGFMKFHEQIMSDLDAEFLVIQHDDLRRQLHSLCLDAGVVFKQGKAVDIFKSEDKMTVALEDGEILRGDIVVGADGHNSFVRSLVMDEGTKPENTVSGVNISIPTEVIHKHEEFRSLCNENQFTIWMGSGSSITGTRDVCLVPTNLPGERLQLQNKTKTFSLSICSSTRLDSGDGDMYESHDLSYLSPFDLSEYDPRLQKLIQLGRGCRPTIHEVFEQEDLVGLNGSIVLIGDAAHSRADPWNSQFVDGNAVTLGTLFSHLSDRKEISVFTETYEELRQRRTNETRISEYQSLVQISLPRGESLQEERDAALQLTLDPAFDDFENCESSELLVHVWEQYLVVFSHDAGEAVDNWWSKWGFTLRQ</sequence>
<comment type="similarity">
    <text evidence="1">Belongs to the paxM FAD-dependent monooxygenase family.</text>
</comment>
<dbReference type="EMBL" id="JACAZI010000009">
    <property type="protein sequence ID" value="KAF7352487.1"/>
    <property type="molecule type" value="Genomic_DNA"/>
</dbReference>
<keyword evidence="3" id="KW-0503">Monooxygenase</keyword>
<comment type="caution">
    <text evidence="4">The sequence shown here is derived from an EMBL/GenBank/DDBJ whole genome shotgun (WGS) entry which is preliminary data.</text>
</comment>
<gene>
    <name evidence="4" type="ORF">MVEN_01213600</name>
</gene>
<dbReference type="InterPro" id="IPR036188">
    <property type="entry name" value="FAD/NAD-bd_sf"/>
</dbReference>
<keyword evidence="2" id="KW-0560">Oxidoreductase</keyword>
<evidence type="ECO:0000256" key="3">
    <source>
        <dbReference type="ARBA" id="ARBA00023033"/>
    </source>
</evidence>
<dbReference type="Pfam" id="PF05834">
    <property type="entry name" value="Lycopene_cycl"/>
    <property type="match status" value="1"/>
</dbReference>
<dbReference type="InterPro" id="IPR050493">
    <property type="entry name" value="FAD-dep_Monooxygenase_BioMet"/>
</dbReference>
<evidence type="ECO:0000313" key="4">
    <source>
        <dbReference type="EMBL" id="KAF7352487.1"/>
    </source>
</evidence>
<dbReference type="PANTHER" id="PTHR13789:SF306">
    <property type="entry name" value="HYDROXYLASE, PUTATIVE-RELATED"/>
    <property type="match status" value="1"/>
</dbReference>
<proteinExistence type="inferred from homology"/>
<protein>
    <submittedName>
        <fullName evidence="4">FAD-binding-3 domain-containing protein</fullName>
    </submittedName>
</protein>
<dbReference type="AlphaFoldDB" id="A0A8H6Y4F5"/>
<evidence type="ECO:0000256" key="1">
    <source>
        <dbReference type="ARBA" id="ARBA00007992"/>
    </source>
</evidence>
<dbReference type="PANTHER" id="PTHR13789">
    <property type="entry name" value="MONOOXYGENASE"/>
    <property type="match status" value="1"/>
</dbReference>
<dbReference type="Gene3D" id="3.50.50.60">
    <property type="entry name" value="FAD/NAD(P)-binding domain"/>
    <property type="match status" value="1"/>
</dbReference>
<dbReference type="SUPFAM" id="SSF51905">
    <property type="entry name" value="FAD/NAD(P)-binding domain"/>
    <property type="match status" value="1"/>
</dbReference>
<dbReference type="Proteomes" id="UP000620124">
    <property type="component" value="Unassembled WGS sequence"/>
</dbReference>
<dbReference type="GO" id="GO:0004497">
    <property type="term" value="F:monooxygenase activity"/>
    <property type="evidence" value="ECO:0007669"/>
    <property type="project" value="UniProtKB-KW"/>
</dbReference>
<evidence type="ECO:0000313" key="5">
    <source>
        <dbReference type="Proteomes" id="UP000620124"/>
    </source>
</evidence>
<reference evidence="4" key="1">
    <citation type="submission" date="2020-05" db="EMBL/GenBank/DDBJ databases">
        <title>Mycena genomes resolve the evolution of fungal bioluminescence.</title>
        <authorList>
            <person name="Tsai I.J."/>
        </authorList>
    </citation>
    <scope>NUCLEOTIDE SEQUENCE</scope>
    <source>
        <strain evidence="4">CCC161011</strain>
    </source>
</reference>
<accession>A0A8H6Y4F5</accession>
<evidence type="ECO:0000256" key="2">
    <source>
        <dbReference type="ARBA" id="ARBA00023002"/>
    </source>
</evidence>
<organism evidence="4 5">
    <name type="scientific">Mycena venus</name>
    <dbReference type="NCBI Taxonomy" id="2733690"/>
    <lineage>
        <taxon>Eukaryota</taxon>
        <taxon>Fungi</taxon>
        <taxon>Dikarya</taxon>
        <taxon>Basidiomycota</taxon>
        <taxon>Agaricomycotina</taxon>
        <taxon>Agaricomycetes</taxon>
        <taxon>Agaricomycetidae</taxon>
        <taxon>Agaricales</taxon>
        <taxon>Marasmiineae</taxon>
        <taxon>Mycenaceae</taxon>
        <taxon>Mycena</taxon>
    </lineage>
</organism>
<dbReference type="OrthoDB" id="5428495at2759"/>